<dbReference type="EMBL" id="BAABBO010000032">
    <property type="protein sequence ID" value="GAA3980264.1"/>
    <property type="molecule type" value="Genomic_DNA"/>
</dbReference>
<evidence type="ECO:0000313" key="3">
    <source>
        <dbReference type="Proteomes" id="UP001501337"/>
    </source>
</evidence>
<protein>
    <submittedName>
        <fullName evidence="2">Uncharacterized protein</fullName>
    </submittedName>
</protein>
<proteinExistence type="predicted"/>
<dbReference type="RefSeq" id="WP_344809889.1">
    <property type="nucleotide sequence ID" value="NZ_BAABBO010000032.1"/>
</dbReference>
<comment type="caution">
    <text evidence="2">The sequence shown here is derived from an EMBL/GenBank/DDBJ whole genome shotgun (WGS) entry which is preliminary data.</text>
</comment>
<keyword evidence="3" id="KW-1185">Reference proteome</keyword>
<organism evidence="2 3">
    <name type="scientific">Allohahella marinimesophila</name>
    <dbReference type="NCBI Taxonomy" id="1054972"/>
    <lineage>
        <taxon>Bacteria</taxon>
        <taxon>Pseudomonadati</taxon>
        <taxon>Pseudomonadota</taxon>
        <taxon>Gammaproteobacteria</taxon>
        <taxon>Oceanospirillales</taxon>
        <taxon>Hahellaceae</taxon>
        <taxon>Allohahella</taxon>
    </lineage>
</organism>
<evidence type="ECO:0000313" key="2">
    <source>
        <dbReference type="EMBL" id="GAA3980264.1"/>
    </source>
</evidence>
<accession>A0ABP7QCX2</accession>
<reference evidence="3" key="1">
    <citation type="journal article" date="2019" name="Int. J. Syst. Evol. Microbiol.">
        <title>The Global Catalogue of Microorganisms (GCM) 10K type strain sequencing project: providing services to taxonomists for standard genome sequencing and annotation.</title>
        <authorList>
            <consortium name="The Broad Institute Genomics Platform"/>
            <consortium name="The Broad Institute Genome Sequencing Center for Infectious Disease"/>
            <person name="Wu L."/>
            <person name="Ma J."/>
        </authorList>
    </citation>
    <scope>NUCLEOTIDE SEQUENCE [LARGE SCALE GENOMIC DNA]</scope>
    <source>
        <strain evidence="3">JCM 17555</strain>
    </source>
</reference>
<keyword evidence="1" id="KW-0812">Transmembrane</keyword>
<sequence length="191" mass="22399">MGYQEFQSTPDAYISFKWGDQEMEGEFFRNSLEVIDDPLTTRGYIRPFDKRLRQSIVDCHMKANGMDLEDYMRLGDLVECDALVTHERVKRPYISNLVTDFAFINFSELATDQALIADCRADLLRRQAVLAHRFDQPEVSHELKQAYAKWCPDNFVSLRYSRTRWQKLLSQKWLHFIGLLALVYLSAAFID</sequence>
<name>A0ABP7QCX2_9GAMM</name>
<dbReference type="Proteomes" id="UP001501337">
    <property type="component" value="Unassembled WGS sequence"/>
</dbReference>
<keyword evidence="1" id="KW-1133">Transmembrane helix</keyword>
<evidence type="ECO:0000256" key="1">
    <source>
        <dbReference type="SAM" id="Phobius"/>
    </source>
</evidence>
<gene>
    <name evidence="2" type="ORF">GCM10022278_40590</name>
</gene>
<feature type="transmembrane region" description="Helical" evidence="1">
    <location>
        <begin position="173"/>
        <end position="190"/>
    </location>
</feature>
<keyword evidence="1" id="KW-0472">Membrane</keyword>